<dbReference type="InterPro" id="IPR009003">
    <property type="entry name" value="Peptidase_S1_PA"/>
</dbReference>
<dbReference type="InterPro" id="IPR053066">
    <property type="entry name" value="ADGR_G7"/>
</dbReference>
<feature type="domain" description="Peptidase S1" evidence="9">
    <location>
        <begin position="1283"/>
        <end position="1544"/>
    </location>
</feature>
<feature type="transmembrane region" description="Helical" evidence="6">
    <location>
        <begin position="1019"/>
        <end position="1037"/>
    </location>
</feature>
<comment type="caution">
    <text evidence="11">The sequence shown here is derived from an EMBL/GenBank/DDBJ whole genome shotgun (WGS) entry which is preliminary data.</text>
</comment>
<dbReference type="InterPro" id="IPR043504">
    <property type="entry name" value="Peptidase_S1_PA_chymotrypsin"/>
</dbReference>
<keyword evidence="7" id="KW-0732">Signal</keyword>
<accession>A0AAV1ISR8</accession>
<dbReference type="InterPro" id="IPR057244">
    <property type="entry name" value="GAIN_B"/>
</dbReference>
<protein>
    <recommendedName>
        <fullName evidence="13">G-protein coupled receptors family 2 profile 2 domain-containing protein</fullName>
    </recommendedName>
</protein>
<dbReference type="InterPro" id="IPR000832">
    <property type="entry name" value="GPCR_2_secretin-like"/>
</dbReference>
<dbReference type="Gene3D" id="1.20.1070.10">
    <property type="entry name" value="Rhodopsin 7-helix transmembrane proteins"/>
    <property type="match status" value="1"/>
</dbReference>
<evidence type="ECO:0000256" key="4">
    <source>
        <dbReference type="ARBA" id="ARBA00023136"/>
    </source>
</evidence>
<dbReference type="InterPro" id="IPR046338">
    <property type="entry name" value="GAIN_dom_sf"/>
</dbReference>
<dbReference type="InterPro" id="IPR000203">
    <property type="entry name" value="GPS"/>
</dbReference>
<evidence type="ECO:0000256" key="7">
    <source>
        <dbReference type="SAM" id="SignalP"/>
    </source>
</evidence>
<dbReference type="EMBL" id="CAVLEF010000001">
    <property type="protein sequence ID" value="CAK1540149.1"/>
    <property type="molecule type" value="Genomic_DNA"/>
</dbReference>
<sequence>MILFYFSDSLTYVLLFLLFPKPSVQTCSEEVTNKGLTVRWPQSEEGTDIKSNPLCYDQDTIIITRNCVNNTWIPTAQDLPPCFESLHIPDLRNISCSPGFVKISESNTEYCFKVEEASIWSYPCLQGGGATVITNLSDEDAQSVLTTLKEMNISRYYWLPARRPRLFNPILWYTPGKMWRRNVESNNFIRIRACIFNFYALLDIEKEEVISERYTLEYPSLCFYRNNIHYPAKCPKNYKGVRFTPDQSICAGIEMRKENLTFENFLNHSSQCTPMGDDLDNDLSRYVYKELANSHGLSQDTWCWFSTSFFKHIGDDIGILESVFSDFHVSINNEGSLRLSKKRDGTTLPCLACRSEVLYENTELYFEYNQNQNKMYLTVYHPSGLWKYYENDTGIQCFSDAKGLVKVIDINQFPFMEVKDNAVDAVTNETKTIEKIVYIIDLITDHSAQYWCEGHTNNFSLISTKVVIANPQGNDTHVFSLALEVFLTDDEIRNHLDDIMDYICANITVIFNAEKVLLMTMLTYDSEQLSFILHLHMPIKNIYDDKGGNIKALYERMRKIAETDLSLHNFTFVNISSSMYCLPTTSCSEGVTLEWELTPIGHIAAPKQFCLQANGLPVKRRCLGSYISGSTWGKVEGVCNKNYSPSNTTTFLYTFYIGRMPANDTFRFLTDGLGYVLNDLGIFIPADIYYLSISLQQLVNIAQGNENSVDMGTISNIAWIMNRVMILDNSYLRLAQTLNSTNVILDAVGEIIQRLAEKNTSSLLKEESSGYEIAKQPQFIIQICCPITKNVTGMAIKQTGNSSSFLDMEIIPLYKNTTYEDVLLIQGLEVATWIPENVMDTLVSNSNNTTNRTASDKIFRILISIYYNDAVFQALDPTYFELNSRIVGVTIPGFIPNLKHPIPLVFKNLNKTDFKKACGYWDFMVNKIISGFWSNRGCYLVKTVNSISVCNCYHLTHFGQLINIRERIMEDVDDINSRHSKPLNIISLIGSFLSLMGIAGIWLTAFVFQSWRKKPGSKVLLHLTAAIALPLIIIIVFNLADQNFQDDKGIYFGSDRLQYICIFLGALLHYSVLASFMWMLITAALQFIRYVRVLGVYRPSRFMIKFTLIGWGIPIFPVASILILKPNNYIPNSSSVGIIDTWRAIPANQALYALRSDDEEGELDEFARVFDDENLPRGKYTLNSIYKFGWCSRDMVLPTYLKKSANVTFPTFRTTQVNYIYLLLRKNSQQYTHQCVVIKVYVPTKYMFFKGRLPIYYCQDNVPQIISMIRDFASCQDDFNMKPADGVLKEHTFPWLGFVQYIHVTTSLPHHSKAPRVVLIHRQFALGTATDMLHLPKNYKLGNVLFGDYVRDEEDCGLTYTQTKMGVQCPRAYLEIPLIDISPHPEYSRFGVGNSLAIIKLLRPIKSHYMIPICLPSIEERGRRRRNRYIFMVDYISSVPRDFDSEKMAKKSLKFYTHKECRKQRMRNKLGSEGVTHVLCSSGCGIRPGAPMVTHAPEGTVQVMGIAAGSAPCIRRSMRNRLNKEPPLYIDVYPYVSWIINFVSAHILPRPYPENFKLVDGGSRMGINKEYLRARKPQKQGWRARTYVSGNTCFKSMKKQQQAAFFYSERFEVNADPPGKLNIIIKLSAGIECTIACVRVMLPNRLVTPVVQGVGGYNITISFSTMWFPYIFYFSLGITGKNTTATDYYKWLPERKPGYW</sequence>
<keyword evidence="4 6" id="KW-0472">Membrane</keyword>
<dbReference type="PROSITE" id="PS50240">
    <property type="entry name" value="TRYPSIN_DOM"/>
    <property type="match status" value="1"/>
</dbReference>
<keyword evidence="5" id="KW-1015">Disulfide bond</keyword>
<dbReference type="GO" id="GO:0016020">
    <property type="term" value="C:membrane"/>
    <property type="evidence" value="ECO:0007669"/>
    <property type="project" value="UniProtKB-SubCell"/>
</dbReference>
<dbReference type="Pfam" id="PF01825">
    <property type="entry name" value="GPS"/>
    <property type="match status" value="1"/>
</dbReference>
<dbReference type="InterPro" id="IPR017981">
    <property type="entry name" value="GPCR_2-like_7TM"/>
</dbReference>
<feature type="domain" description="GAIN-B" evidence="8">
    <location>
        <begin position="814"/>
        <end position="968"/>
    </location>
</feature>
<evidence type="ECO:0000313" key="11">
    <source>
        <dbReference type="EMBL" id="CAK1540149.1"/>
    </source>
</evidence>
<dbReference type="InterPro" id="IPR001254">
    <property type="entry name" value="Trypsin_dom"/>
</dbReference>
<dbReference type="GO" id="GO:0007166">
    <property type="term" value="P:cell surface receptor signaling pathway"/>
    <property type="evidence" value="ECO:0007669"/>
    <property type="project" value="InterPro"/>
</dbReference>
<feature type="transmembrane region" description="Helical" evidence="6">
    <location>
        <begin position="1102"/>
        <end position="1124"/>
    </location>
</feature>
<evidence type="ECO:0000259" key="8">
    <source>
        <dbReference type="PROSITE" id="PS50221"/>
    </source>
</evidence>
<feature type="transmembrane region" description="Helical" evidence="6">
    <location>
        <begin position="985"/>
        <end position="1007"/>
    </location>
</feature>
<evidence type="ECO:0008006" key="13">
    <source>
        <dbReference type="Google" id="ProtNLM"/>
    </source>
</evidence>
<dbReference type="GO" id="GO:0004930">
    <property type="term" value="F:G protein-coupled receptor activity"/>
    <property type="evidence" value="ECO:0007669"/>
    <property type="project" value="InterPro"/>
</dbReference>
<dbReference type="GO" id="GO:0004252">
    <property type="term" value="F:serine-type endopeptidase activity"/>
    <property type="evidence" value="ECO:0007669"/>
    <property type="project" value="InterPro"/>
</dbReference>
<feature type="chain" id="PRO_5043460613" description="G-protein coupled receptors family 2 profile 2 domain-containing protein" evidence="7">
    <location>
        <begin position="27"/>
        <end position="1700"/>
    </location>
</feature>
<feature type="domain" description="G-protein coupled receptors family 2 profile 2" evidence="10">
    <location>
        <begin position="983"/>
        <end position="1125"/>
    </location>
</feature>
<dbReference type="Proteomes" id="UP001497472">
    <property type="component" value="Unassembled WGS sequence"/>
</dbReference>
<comment type="subcellular location">
    <subcellularLocation>
        <location evidence="1">Membrane</location>
        <topology evidence="1">Multi-pass membrane protein</topology>
    </subcellularLocation>
</comment>
<dbReference type="PANTHER" id="PTHR47767">
    <property type="entry name" value="ADHESION G PROTEIN-COUPLED RECEPTOR G7"/>
    <property type="match status" value="1"/>
</dbReference>
<dbReference type="Pfam" id="PF00002">
    <property type="entry name" value="7tm_2"/>
    <property type="match status" value="1"/>
</dbReference>
<name>A0AAV1ISR8_9NEOP</name>
<evidence type="ECO:0000256" key="5">
    <source>
        <dbReference type="ARBA" id="ARBA00023157"/>
    </source>
</evidence>
<evidence type="ECO:0000256" key="6">
    <source>
        <dbReference type="SAM" id="Phobius"/>
    </source>
</evidence>
<keyword evidence="3 6" id="KW-1133">Transmembrane helix</keyword>
<feature type="transmembrane region" description="Helical" evidence="6">
    <location>
        <begin position="1057"/>
        <end position="1081"/>
    </location>
</feature>
<feature type="signal peptide" evidence="7">
    <location>
        <begin position="1"/>
        <end position="26"/>
    </location>
</feature>
<dbReference type="GO" id="GO:0006508">
    <property type="term" value="P:proteolysis"/>
    <property type="evidence" value="ECO:0007669"/>
    <property type="project" value="InterPro"/>
</dbReference>
<evidence type="ECO:0000259" key="9">
    <source>
        <dbReference type="PROSITE" id="PS50240"/>
    </source>
</evidence>
<evidence type="ECO:0000256" key="2">
    <source>
        <dbReference type="ARBA" id="ARBA00022692"/>
    </source>
</evidence>
<dbReference type="PANTHER" id="PTHR47767:SF1">
    <property type="entry name" value="ADHESION G PROTEIN-COUPLED RECEPTOR G7"/>
    <property type="match status" value="1"/>
</dbReference>
<dbReference type="PROSITE" id="PS50221">
    <property type="entry name" value="GAIN_B"/>
    <property type="match status" value="1"/>
</dbReference>
<reference evidence="11 12" key="1">
    <citation type="submission" date="2023-11" db="EMBL/GenBank/DDBJ databases">
        <authorList>
            <person name="Okamura Y."/>
        </authorList>
    </citation>
    <scope>NUCLEOTIDE SEQUENCE [LARGE SCALE GENOMIC DNA]</scope>
</reference>
<dbReference type="Gene3D" id="2.40.10.10">
    <property type="entry name" value="Trypsin-like serine proteases"/>
    <property type="match status" value="1"/>
</dbReference>
<keyword evidence="12" id="KW-1185">Reference proteome</keyword>
<organism evidence="11 12">
    <name type="scientific">Leptosia nina</name>
    <dbReference type="NCBI Taxonomy" id="320188"/>
    <lineage>
        <taxon>Eukaryota</taxon>
        <taxon>Metazoa</taxon>
        <taxon>Ecdysozoa</taxon>
        <taxon>Arthropoda</taxon>
        <taxon>Hexapoda</taxon>
        <taxon>Insecta</taxon>
        <taxon>Pterygota</taxon>
        <taxon>Neoptera</taxon>
        <taxon>Endopterygota</taxon>
        <taxon>Lepidoptera</taxon>
        <taxon>Glossata</taxon>
        <taxon>Ditrysia</taxon>
        <taxon>Papilionoidea</taxon>
        <taxon>Pieridae</taxon>
        <taxon>Pierinae</taxon>
        <taxon>Leptosia</taxon>
    </lineage>
</organism>
<evidence type="ECO:0000313" key="12">
    <source>
        <dbReference type="Proteomes" id="UP001497472"/>
    </source>
</evidence>
<dbReference type="PROSITE" id="PS50261">
    <property type="entry name" value="G_PROTEIN_RECEP_F2_4"/>
    <property type="match status" value="1"/>
</dbReference>
<dbReference type="SMART" id="SM00303">
    <property type="entry name" value="GPS"/>
    <property type="match status" value="1"/>
</dbReference>
<proteinExistence type="predicted"/>
<keyword evidence="2 6" id="KW-0812">Transmembrane</keyword>
<dbReference type="SUPFAM" id="SSF50494">
    <property type="entry name" value="Trypsin-like serine proteases"/>
    <property type="match status" value="1"/>
</dbReference>
<evidence type="ECO:0000256" key="3">
    <source>
        <dbReference type="ARBA" id="ARBA00022989"/>
    </source>
</evidence>
<gene>
    <name evidence="11" type="ORF">LNINA_LOCUS224</name>
</gene>
<dbReference type="Gene3D" id="2.60.220.50">
    <property type="match status" value="1"/>
</dbReference>
<evidence type="ECO:0000256" key="1">
    <source>
        <dbReference type="ARBA" id="ARBA00004141"/>
    </source>
</evidence>
<evidence type="ECO:0000259" key="10">
    <source>
        <dbReference type="PROSITE" id="PS50261"/>
    </source>
</evidence>